<gene>
    <name evidence="3" type="ORF">RJT34_27487</name>
</gene>
<dbReference type="GO" id="GO:0003676">
    <property type="term" value="F:nucleic acid binding"/>
    <property type="evidence" value="ECO:0007669"/>
    <property type="project" value="InterPro"/>
</dbReference>
<dbReference type="InterPro" id="IPR053151">
    <property type="entry name" value="RNase_H-like"/>
</dbReference>
<evidence type="ECO:0000256" key="1">
    <source>
        <dbReference type="SAM" id="MobiDB-lite"/>
    </source>
</evidence>
<dbReference type="AlphaFoldDB" id="A0AAN9F9V7"/>
<protein>
    <recommendedName>
        <fullName evidence="2">RNase H type-1 domain-containing protein</fullName>
    </recommendedName>
</protein>
<dbReference type="Gene3D" id="3.30.420.10">
    <property type="entry name" value="Ribonuclease H-like superfamily/Ribonuclease H"/>
    <property type="match status" value="1"/>
</dbReference>
<evidence type="ECO:0000259" key="2">
    <source>
        <dbReference type="Pfam" id="PF13456"/>
    </source>
</evidence>
<feature type="region of interest" description="Disordered" evidence="1">
    <location>
        <begin position="86"/>
        <end position="115"/>
    </location>
</feature>
<feature type="domain" description="RNase H type-1" evidence="2">
    <location>
        <begin position="349"/>
        <end position="406"/>
    </location>
</feature>
<dbReference type="Proteomes" id="UP001359559">
    <property type="component" value="Unassembled WGS sequence"/>
</dbReference>
<evidence type="ECO:0000313" key="4">
    <source>
        <dbReference type="Proteomes" id="UP001359559"/>
    </source>
</evidence>
<dbReference type="GO" id="GO:0004523">
    <property type="term" value="F:RNA-DNA hybrid ribonuclease activity"/>
    <property type="evidence" value="ECO:0007669"/>
    <property type="project" value="InterPro"/>
</dbReference>
<dbReference type="PANTHER" id="PTHR47723">
    <property type="entry name" value="OS05G0353850 PROTEIN"/>
    <property type="match status" value="1"/>
</dbReference>
<reference evidence="3 4" key="1">
    <citation type="submission" date="2024-01" db="EMBL/GenBank/DDBJ databases">
        <title>The genomes of 5 underutilized Papilionoideae crops provide insights into root nodulation and disease resistance.</title>
        <authorList>
            <person name="Yuan L."/>
        </authorList>
    </citation>
    <scope>NUCLEOTIDE SEQUENCE [LARGE SCALE GENOMIC DNA]</scope>
    <source>
        <strain evidence="3">LY-2023</strain>
        <tissue evidence="3">Leaf</tissue>
    </source>
</reference>
<dbReference type="InterPro" id="IPR012337">
    <property type="entry name" value="RNaseH-like_sf"/>
</dbReference>
<proteinExistence type="predicted"/>
<comment type="caution">
    <text evidence="3">The sequence shown here is derived from an EMBL/GenBank/DDBJ whole genome shotgun (WGS) entry which is preliminary data.</text>
</comment>
<dbReference type="PANTHER" id="PTHR47723:SF19">
    <property type="entry name" value="POLYNUCLEOTIDYL TRANSFERASE, RIBONUCLEASE H-LIKE SUPERFAMILY PROTEIN"/>
    <property type="match status" value="1"/>
</dbReference>
<dbReference type="InterPro" id="IPR002156">
    <property type="entry name" value="RNaseH_domain"/>
</dbReference>
<dbReference type="Pfam" id="PF13456">
    <property type="entry name" value="RVT_3"/>
    <property type="match status" value="1"/>
</dbReference>
<sequence>MICRMTVKRGNKAVTKELNSNDDHVKDTVGSFSAREKGKEKVISRKRRHVANCGPDVASMLQNAFSNLPLREQLEAVKDRSKGSLISHAHGHAPSTSTHAAHLHEDKPSWDSSGSEEAIGHMGDGIWCLKDQSYQKPVTVVDVFHQVITVKMLSTMDDCFLLVGTKFTWYRKEIGSPLKAKKLDHNRCGSVNSFETSDFPTLSNEAMNYLLWPVTKVVHFMKPYKMPFVPVHDLYVCVRDVWQYGRWDFQHLVTVLPDTVTTILDGMHINLNPQVEDAVVWSSGTDLRWVWRLNTFEKIKFLVWLVRHDSVPTNALRNRYCIQGVLSEDPRPTRQVSWFPPPSGMVFLNVDGYSKGNPGAASFGGSIRDKDGVWLYGFNGVFGVANSLHAKFQALWRGLSLAWDEG</sequence>
<dbReference type="InterPro" id="IPR036397">
    <property type="entry name" value="RNaseH_sf"/>
</dbReference>
<keyword evidence="4" id="KW-1185">Reference proteome</keyword>
<name>A0AAN9F9V7_CLITE</name>
<dbReference type="SUPFAM" id="SSF53098">
    <property type="entry name" value="Ribonuclease H-like"/>
    <property type="match status" value="1"/>
</dbReference>
<organism evidence="3 4">
    <name type="scientific">Clitoria ternatea</name>
    <name type="common">Butterfly pea</name>
    <dbReference type="NCBI Taxonomy" id="43366"/>
    <lineage>
        <taxon>Eukaryota</taxon>
        <taxon>Viridiplantae</taxon>
        <taxon>Streptophyta</taxon>
        <taxon>Embryophyta</taxon>
        <taxon>Tracheophyta</taxon>
        <taxon>Spermatophyta</taxon>
        <taxon>Magnoliopsida</taxon>
        <taxon>eudicotyledons</taxon>
        <taxon>Gunneridae</taxon>
        <taxon>Pentapetalae</taxon>
        <taxon>rosids</taxon>
        <taxon>fabids</taxon>
        <taxon>Fabales</taxon>
        <taxon>Fabaceae</taxon>
        <taxon>Papilionoideae</taxon>
        <taxon>50 kb inversion clade</taxon>
        <taxon>NPAAA clade</taxon>
        <taxon>indigoferoid/millettioid clade</taxon>
        <taxon>Phaseoleae</taxon>
        <taxon>Clitoria</taxon>
    </lineage>
</organism>
<accession>A0AAN9F9V7</accession>
<dbReference type="CDD" id="cd06222">
    <property type="entry name" value="RNase_H_like"/>
    <property type="match status" value="1"/>
</dbReference>
<dbReference type="InterPro" id="IPR044730">
    <property type="entry name" value="RNase_H-like_dom_plant"/>
</dbReference>
<dbReference type="EMBL" id="JAYKXN010000007">
    <property type="protein sequence ID" value="KAK7271519.1"/>
    <property type="molecule type" value="Genomic_DNA"/>
</dbReference>
<evidence type="ECO:0000313" key="3">
    <source>
        <dbReference type="EMBL" id="KAK7271519.1"/>
    </source>
</evidence>